<dbReference type="PANTHER" id="PTHR43400">
    <property type="entry name" value="FUMARATE REDUCTASE"/>
    <property type="match status" value="1"/>
</dbReference>
<keyword evidence="9" id="KW-1185">Reference proteome</keyword>
<organism evidence="8 9">
    <name type="scientific">Marinobacter lipolyticus SM19</name>
    <dbReference type="NCBI Taxonomy" id="1318628"/>
    <lineage>
        <taxon>Bacteria</taxon>
        <taxon>Pseudomonadati</taxon>
        <taxon>Pseudomonadota</taxon>
        <taxon>Gammaproteobacteria</taxon>
        <taxon>Pseudomonadales</taxon>
        <taxon>Marinobacteraceae</taxon>
        <taxon>Marinobacter</taxon>
    </lineage>
</organism>
<dbReference type="STRING" id="1318628.MARLIPOL_12560"/>
<dbReference type="InterPro" id="IPR050315">
    <property type="entry name" value="FAD-oxidoreductase_2"/>
</dbReference>
<reference evidence="8 9" key="1">
    <citation type="journal article" date="2013" name="Genome Announc.">
        <title>Draft Genome Sequence of the Moderately Halophilic Bacterium Marinobacter lipolyticus Strain SM19.</title>
        <authorList>
            <person name="Papke R.T."/>
            <person name="de la Haba R.R."/>
            <person name="Infante-Dominguez C."/>
            <person name="Perez D."/>
            <person name="Sanchez-Porro C."/>
            <person name="Lapierre P."/>
            <person name="Ventosa A."/>
        </authorList>
    </citation>
    <scope>NUCLEOTIDE SEQUENCE [LARGE SCALE GENOMIC DNA]</scope>
    <source>
        <strain evidence="8 9">SM19</strain>
    </source>
</reference>
<evidence type="ECO:0000313" key="9">
    <source>
        <dbReference type="Proteomes" id="UP000016540"/>
    </source>
</evidence>
<evidence type="ECO:0000256" key="6">
    <source>
        <dbReference type="SAM" id="SignalP"/>
    </source>
</evidence>
<dbReference type="GO" id="GO:0016491">
    <property type="term" value="F:oxidoreductase activity"/>
    <property type="evidence" value="ECO:0007669"/>
    <property type="project" value="UniProtKB-KW"/>
</dbReference>
<proteinExistence type="predicted"/>
<dbReference type="Pfam" id="PF10518">
    <property type="entry name" value="TAT_signal"/>
    <property type="match status" value="1"/>
</dbReference>
<comment type="cofactor">
    <cofactor evidence="1">
        <name>FAD</name>
        <dbReference type="ChEBI" id="CHEBI:57692"/>
    </cofactor>
</comment>
<evidence type="ECO:0000256" key="1">
    <source>
        <dbReference type="ARBA" id="ARBA00001974"/>
    </source>
</evidence>
<dbReference type="InterPro" id="IPR027477">
    <property type="entry name" value="Succ_DH/fumarate_Rdtase_cat_sf"/>
</dbReference>
<keyword evidence="4" id="KW-0274">FAD</keyword>
<dbReference type="eggNOG" id="COG1053">
    <property type="taxonomic scope" value="Bacteria"/>
</dbReference>
<protein>
    <submittedName>
        <fullName evidence="8">Fumarate reductase/succinate dehydrogenase flavoprotein domain-containing protein</fullName>
    </submittedName>
</protein>
<dbReference type="AlphaFoldDB" id="R8AZN2"/>
<dbReference type="InterPro" id="IPR003953">
    <property type="entry name" value="FAD-dep_OxRdtase_2_FAD-bd"/>
</dbReference>
<evidence type="ECO:0000256" key="5">
    <source>
        <dbReference type="ARBA" id="ARBA00023002"/>
    </source>
</evidence>
<dbReference type="HOGENOM" id="CLU_011398_4_2_6"/>
<dbReference type="Gene3D" id="3.50.50.60">
    <property type="entry name" value="FAD/NAD(P)-binding domain"/>
    <property type="match status" value="1"/>
</dbReference>
<accession>R8AZN2</accession>
<gene>
    <name evidence="8" type="ORF">MARLIPOL_12560</name>
</gene>
<evidence type="ECO:0000259" key="7">
    <source>
        <dbReference type="Pfam" id="PF00890"/>
    </source>
</evidence>
<comment type="caution">
    <text evidence="8">The sequence shown here is derived from an EMBL/GenBank/DDBJ whole genome shotgun (WGS) entry which is preliminary data.</text>
</comment>
<keyword evidence="3 6" id="KW-0732">Signal</keyword>
<sequence length="578" mass="62467">MTDKQQKPSSISRRHFIKTSGAGVAAVALGGLSAGTVSAAPEAYDSEHDIVVCGGGGSGLPAALFARWLGNDVAILEKAASPGGTAAKAAFWYWVPNNKALRDAGNTDPKPEFMRYVARLSRPQSYDPSLPKLGLSDWEYEMCEAIYESASPAVELLAEKGALPYRHVPDVPDYWADLAGENAPMGRVLIPKDTSPSMADGGQVAIRTLTVAARRDGVKIQTGQRVVSVIRNEKGRAVGVEVETEEGTTRRVRARKAVIFASGGFTHDPELRRNFLSMPVYGGCAALTNEGDFVRISSSLGAQLGNMNYAWSCPILLEKALAKDGSMSGIFTMTGDSMLMVNKYGQRVVNEKTLYNEMVPTFFQWDGTRAEYPNLVMCSIWDQRAQDHSASKDYGSQIVPDGTDNRHIIKGETLEDLIEGIATRLHQYRSDTGNLKLSPDFLNNLKATIHRFNDLARNGQDLDFQRGERAVERMFNGHVAPGSKSSNPTMHPIASEGPYYAALITGGTLDTKGGPRTNTHGQVLDYANRPIPGLYGIGNCVASPSGRAYWSGGATLGPIMAFAYRAANQAHAEPLSQD</sequence>
<feature type="signal peptide" evidence="6">
    <location>
        <begin position="1"/>
        <end position="39"/>
    </location>
</feature>
<name>R8AZN2_9GAMM</name>
<dbReference type="SUPFAM" id="SSF56425">
    <property type="entry name" value="Succinate dehydrogenase/fumarate reductase flavoprotein, catalytic domain"/>
    <property type="match status" value="1"/>
</dbReference>
<feature type="domain" description="FAD-dependent oxidoreductase 2 FAD-binding" evidence="7">
    <location>
        <begin position="49"/>
        <end position="556"/>
    </location>
</feature>
<keyword evidence="2" id="KW-0285">Flavoprotein</keyword>
<dbReference type="InterPro" id="IPR006311">
    <property type="entry name" value="TAT_signal"/>
</dbReference>
<evidence type="ECO:0000313" key="8">
    <source>
        <dbReference type="EMBL" id="EON91767.1"/>
    </source>
</evidence>
<dbReference type="EMBL" id="ASAD01000013">
    <property type="protein sequence ID" value="EON91767.1"/>
    <property type="molecule type" value="Genomic_DNA"/>
</dbReference>
<dbReference type="InterPro" id="IPR036188">
    <property type="entry name" value="FAD/NAD-bd_sf"/>
</dbReference>
<dbReference type="GO" id="GO:0008202">
    <property type="term" value="P:steroid metabolic process"/>
    <property type="evidence" value="ECO:0007669"/>
    <property type="project" value="UniProtKB-ARBA"/>
</dbReference>
<dbReference type="InterPro" id="IPR019546">
    <property type="entry name" value="TAT_signal_bac_arc"/>
</dbReference>
<dbReference type="RefSeq" id="WP_012138587.1">
    <property type="nucleotide sequence ID" value="NZ_KE007326.1"/>
</dbReference>
<evidence type="ECO:0000256" key="2">
    <source>
        <dbReference type="ARBA" id="ARBA00022630"/>
    </source>
</evidence>
<dbReference type="PANTHER" id="PTHR43400:SF10">
    <property type="entry name" value="3-OXOSTEROID 1-DEHYDROGENASE"/>
    <property type="match status" value="1"/>
</dbReference>
<dbReference type="PROSITE" id="PS51318">
    <property type="entry name" value="TAT"/>
    <property type="match status" value="1"/>
</dbReference>
<dbReference type="NCBIfam" id="TIGR01409">
    <property type="entry name" value="TAT_signal_seq"/>
    <property type="match status" value="1"/>
</dbReference>
<feature type="chain" id="PRO_5004462387" evidence="6">
    <location>
        <begin position="40"/>
        <end position="578"/>
    </location>
</feature>
<evidence type="ECO:0000256" key="3">
    <source>
        <dbReference type="ARBA" id="ARBA00022729"/>
    </source>
</evidence>
<dbReference type="Pfam" id="PF00890">
    <property type="entry name" value="FAD_binding_2"/>
    <property type="match status" value="1"/>
</dbReference>
<dbReference type="Gene3D" id="3.90.700.10">
    <property type="entry name" value="Succinate dehydrogenase/fumarate reductase flavoprotein, catalytic domain"/>
    <property type="match status" value="1"/>
</dbReference>
<keyword evidence="5" id="KW-0560">Oxidoreductase</keyword>
<dbReference type="OrthoDB" id="9813348at2"/>
<dbReference type="SUPFAM" id="SSF51905">
    <property type="entry name" value="FAD/NAD(P)-binding domain"/>
    <property type="match status" value="1"/>
</dbReference>
<dbReference type="Proteomes" id="UP000016540">
    <property type="component" value="Unassembled WGS sequence"/>
</dbReference>
<dbReference type="PATRIC" id="fig|1318628.3.peg.2508"/>
<evidence type="ECO:0000256" key="4">
    <source>
        <dbReference type="ARBA" id="ARBA00022827"/>
    </source>
</evidence>